<dbReference type="RefSeq" id="WP_167206786.1">
    <property type="nucleotide sequence ID" value="NZ_JAASRO010000001.1"/>
</dbReference>
<dbReference type="EMBL" id="JAASRO010000001">
    <property type="protein sequence ID" value="NIK57007.1"/>
    <property type="molecule type" value="Genomic_DNA"/>
</dbReference>
<dbReference type="Proteomes" id="UP000555407">
    <property type="component" value="Unassembled WGS sequence"/>
</dbReference>
<gene>
    <name evidence="1" type="ORF">BJY22_002724</name>
</gene>
<protein>
    <submittedName>
        <fullName evidence="1">Uncharacterized protein</fullName>
    </submittedName>
</protein>
<organism evidence="1 2">
    <name type="scientific">Kribbella shirazensis</name>
    <dbReference type="NCBI Taxonomy" id="1105143"/>
    <lineage>
        <taxon>Bacteria</taxon>
        <taxon>Bacillati</taxon>
        <taxon>Actinomycetota</taxon>
        <taxon>Actinomycetes</taxon>
        <taxon>Propionibacteriales</taxon>
        <taxon>Kribbellaceae</taxon>
        <taxon>Kribbella</taxon>
    </lineage>
</organism>
<evidence type="ECO:0000313" key="1">
    <source>
        <dbReference type="EMBL" id="NIK57007.1"/>
    </source>
</evidence>
<name>A0A7X5VAL9_9ACTN</name>
<keyword evidence="2" id="KW-1185">Reference proteome</keyword>
<dbReference type="AlphaFoldDB" id="A0A7X5VAL9"/>
<sequence>MGYGKQVRTVLDGRQPLGHRYRALRTAVEYYCPLGFVATWAYVTAEAGMQQFDGDGAVRTVVVLETSRVVWLAEIEAFAARRSTEKANGQRRTRKADVAFLNDPRWPGIGAPSRVGLVAAVAAQRKNLVHTPENDVHARLADCADTYINRLGYFRPDERTALLDTITALQAPRRFSLAPLLTYALLADSKE</sequence>
<proteinExistence type="predicted"/>
<evidence type="ECO:0000313" key="2">
    <source>
        <dbReference type="Proteomes" id="UP000555407"/>
    </source>
</evidence>
<comment type="caution">
    <text evidence="1">The sequence shown here is derived from an EMBL/GenBank/DDBJ whole genome shotgun (WGS) entry which is preliminary data.</text>
</comment>
<accession>A0A7X5VAL9</accession>
<reference evidence="1 2" key="1">
    <citation type="submission" date="2020-03" db="EMBL/GenBank/DDBJ databases">
        <title>Sequencing the genomes of 1000 actinobacteria strains.</title>
        <authorList>
            <person name="Klenk H.-P."/>
        </authorList>
    </citation>
    <scope>NUCLEOTIDE SEQUENCE [LARGE SCALE GENOMIC DNA]</scope>
    <source>
        <strain evidence="1 2">DSM 45490</strain>
    </source>
</reference>